<protein>
    <recommendedName>
        <fullName evidence="3">Phage tail assembly chaperone</fullName>
    </recommendedName>
</protein>
<organism evidence="1 2">
    <name type="scientific">Aurantiacibacter marinus</name>
    <dbReference type="NCBI Taxonomy" id="874156"/>
    <lineage>
        <taxon>Bacteria</taxon>
        <taxon>Pseudomonadati</taxon>
        <taxon>Pseudomonadota</taxon>
        <taxon>Alphaproteobacteria</taxon>
        <taxon>Sphingomonadales</taxon>
        <taxon>Erythrobacteraceae</taxon>
        <taxon>Aurantiacibacter</taxon>
    </lineage>
</organism>
<evidence type="ECO:0008006" key="3">
    <source>
        <dbReference type="Google" id="ProtNLM"/>
    </source>
</evidence>
<dbReference type="AlphaFoldDB" id="A0A0H0XSA6"/>
<comment type="caution">
    <text evidence="1">The sequence shown here is derived from an EMBL/GenBank/DDBJ whole genome shotgun (WGS) entry which is preliminary data.</text>
</comment>
<dbReference type="EMBL" id="LBHU01000001">
    <property type="protein sequence ID" value="KLI64856.1"/>
    <property type="molecule type" value="Genomic_DNA"/>
</dbReference>
<dbReference type="STRING" id="874156.GCA_001021555_00287"/>
<dbReference type="Proteomes" id="UP000053455">
    <property type="component" value="Unassembled WGS sequence"/>
</dbReference>
<name>A0A0H0XSA6_9SPHN</name>
<sequence length="66" mass="7358">MSESFAAGARRLAGIAGRLLNWPPDWFWDATPAELAAILCAEDQDTDSGMSRQTLEQMMENERDGR</sequence>
<dbReference type="PATRIC" id="fig|874156.12.peg.1025"/>
<reference evidence="1 2" key="1">
    <citation type="submission" date="2015-04" db="EMBL/GenBank/DDBJ databases">
        <title>The draft genome sequence of Erythrobacter marinus HWDM-33.</title>
        <authorList>
            <person name="Zhuang L."/>
            <person name="Liu Y."/>
            <person name="Shao Z."/>
        </authorList>
    </citation>
    <scope>NUCLEOTIDE SEQUENCE [LARGE SCALE GENOMIC DNA]</scope>
    <source>
        <strain evidence="1 2">HWDM-33</strain>
    </source>
</reference>
<dbReference type="Pfam" id="PF09550">
    <property type="entry name" value="Phage_TAC_6"/>
    <property type="match status" value="1"/>
</dbReference>
<accession>A0A0H0XSA6</accession>
<dbReference type="InterPro" id="IPR019056">
    <property type="entry name" value="Phage_TAC_6"/>
</dbReference>
<keyword evidence="2" id="KW-1185">Reference proteome</keyword>
<proteinExistence type="predicted"/>
<gene>
    <name evidence="1" type="ORF">AAV99_04945</name>
</gene>
<evidence type="ECO:0000313" key="1">
    <source>
        <dbReference type="EMBL" id="KLI64856.1"/>
    </source>
</evidence>
<evidence type="ECO:0000313" key="2">
    <source>
        <dbReference type="Proteomes" id="UP000053455"/>
    </source>
</evidence>
<dbReference type="OrthoDB" id="7582980at2"/>
<dbReference type="RefSeq" id="WP_047092724.1">
    <property type="nucleotide sequence ID" value="NZ_LBHU01000001.1"/>
</dbReference>